<dbReference type="EMBL" id="BMWS01000030">
    <property type="protein sequence ID" value="GGX30596.1"/>
    <property type="molecule type" value="Genomic_DNA"/>
</dbReference>
<dbReference type="Gene3D" id="3.10.180.10">
    <property type="entry name" value="2,3-Dihydroxybiphenyl 1,2-Dioxygenase, domain 1"/>
    <property type="match status" value="1"/>
</dbReference>
<accession>A0A918N4M6</accession>
<protein>
    <recommendedName>
        <fullName evidence="3">VOC domain-containing protein</fullName>
    </recommendedName>
</protein>
<evidence type="ECO:0000313" key="2">
    <source>
        <dbReference type="Proteomes" id="UP000601108"/>
    </source>
</evidence>
<dbReference type="InterPro" id="IPR029068">
    <property type="entry name" value="Glyas_Bleomycin-R_OHBP_Dase"/>
</dbReference>
<gene>
    <name evidence="1" type="ORF">GCM10007384_34630</name>
</gene>
<name>A0A918N4M6_9FLAO</name>
<keyword evidence="2" id="KW-1185">Reference proteome</keyword>
<comment type="caution">
    <text evidence="1">The sequence shown here is derived from an EMBL/GenBank/DDBJ whole genome shotgun (WGS) entry which is preliminary data.</text>
</comment>
<dbReference type="AlphaFoldDB" id="A0A918N4M6"/>
<dbReference type="Proteomes" id="UP000601108">
    <property type="component" value="Unassembled WGS sequence"/>
</dbReference>
<organism evidence="1 2">
    <name type="scientific">Aquimarina muelleri</name>
    <dbReference type="NCBI Taxonomy" id="279356"/>
    <lineage>
        <taxon>Bacteria</taxon>
        <taxon>Pseudomonadati</taxon>
        <taxon>Bacteroidota</taxon>
        <taxon>Flavobacteriia</taxon>
        <taxon>Flavobacteriales</taxon>
        <taxon>Flavobacteriaceae</taxon>
        <taxon>Aquimarina</taxon>
    </lineage>
</organism>
<evidence type="ECO:0000313" key="1">
    <source>
        <dbReference type="EMBL" id="GGX30596.1"/>
    </source>
</evidence>
<evidence type="ECO:0008006" key="3">
    <source>
        <dbReference type="Google" id="ProtNLM"/>
    </source>
</evidence>
<reference evidence="1 2" key="1">
    <citation type="journal article" date="2014" name="Int. J. Syst. Evol. Microbiol.">
        <title>Complete genome sequence of Corynebacterium casei LMG S-19264T (=DSM 44701T), isolated from a smear-ripened cheese.</title>
        <authorList>
            <consortium name="US DOE Joint Genome Institute (JGI-PGF)"/>
            <person name="Walter F."/>
            <person name="Albersmeier A."/>
            <person name="Kalinowski J."/>
            <person name="Ruckert C."/>
        </authorList>
    </citation>
    <scope>NUCLEOTIDE SEQUENCE [LARGE SCALE GENOMIC DNA]</scope>
    <source>
        <strain evidence="1 2">KCTC 12285</strain>
    </source>
</reference>
<proteinExistence type="predicted"/>
<sequence>MDGIEMGWFPNKNEQGTATGTLIYAGENYGSSKDGVLIYFSCDEISRVEDAGGKIVSAKKQISENHGYMAHFMDSEVNRIALHSLK</sequence>